<dbReference type="AlphaFoldDB" id="A0A9K3E914"/>
<dbReference type="Proteomes" id="UP000215914">
    <property type="component" value="Unassembled WGS sequence"/>
</dbReference>
<gene>
    <name evidence="1" type="ORF">HanXRQr2_Chr14g0633091</name>
</gene>
<sequence length="96" mass="10559">MIPIHGNNIPTIFNRLSFKFLQKVKDFKFFTTAVEDVSDLNQGGAAARPPVAGVDEAGQTEGLLGFGEVAVEITDGDQTVRGRVGGLRKGWRWWVR</sequence>
<dbReference type="Gramene" id="mRNA:HanXRQr2_Chr14g0633091">
    <property type="protein sequence ID" value="CDS:HanXRQr2_Chr14g0633091.1"/>
    <property type="gene ID" value="HanXRQr2_Chr14g0633091"/>
</dbReference>
<protein>
    <submittedName>
        <fullName evidence="1">Uncharacterized protein</fullName>
    </submittedName>
</protein>
<accession>A0A9K3E914</accession>
<proteinExistence type="predicted"/>
<dbReference type="EMBL" id="MNCJ02000329">
    <property type="protein sequence ID" value="KAF5768156.1"/>
    <property type="molecule type" value="Genomic_DNA"/>
</dbReference>
<comment type="caution">
    <text evidence="1">The sequence shown here is derived from an EMBL/GenBank/DDBJ whole genome shotgun (WGS) entry which is preliminary data.</text>
</comment>
<name>A0A9K3E914_HELAN</name>
<evidence type="ECO:0000313" key="1">
    <source>
        <dbReference type="EMBL" id="KAF5768156.1"/>
    </source>
</evidence>
<reference evidence="1" key="1">
    <citation type="journal article" date="2017" name="Nature">
        <title>The sunflower genome provides insights into oil metabolism, flowering and Asterid evolution.</title>
        <authorList>
            <person name="Badouin H."/>
            <person name="Gouzy J."/>
            <person name="Grassa C.J."/>
            <person name="Murat F."/>
            <person name="Staton S.E."/>
            <person name="Cottret L."/>
            <person name="Lelandais-Briere C."/>
            <person name="Owens G.L."/>
            <person name="Carrere S."/>
            <person name="Mayjonade B."/>
            <person name="Legrand L."/>
            <person name="Gill N."/>
            <person name="Kane N.C."/>
            <person name="Bowers J.E."/>
            <person name="Hubner S."/>
            <person name="Bellec A."/>
            <person name="Berard A."/>
            <person name="Berges H."/>
            <person name="Blanchet N."/>
            <person name="Boniface M.C."/>
            <person name="Brunel D."/>
            <person name="Catrice O."/>
            <person name="Chaidir N."/>
            <person name="Claudel C."/>
            <person name="Donnadieu C."/>
            <person name="Faraut T."/>
            <person name="Fievet G."/>
            <person name="Helmstetter N."/>
            <person name="King M."/>
            <person name="Knapp S.J."/>
            <person name="Lai Z."/>
            <person name="Le Paslier M.C."/>
            <person name="Lippi Y."/>
            <person name="Lorenzon L."/>
            <person name="Mandel J.R."/>
            <person name="Marage G."/>
            <person name="Marchand G."/>
            <person name="Marquand E."/>
            <person name="Bret-Mestries E."/>
            <person name="Morien E."/>
            <person name="Nambeesan S."/>
            <person name="Nguyen T."/>
            <person name="Pegot-Espagnet P."/>
            <person name="Pouilly N."/>
            <person name="Raftis F."/>
            <person name="Sallet E."/>
            <person name="Schiex T."/>
            <person name="Thomas J."/>
            <person name="Vandecasteele C."/>
            <person name="Vares D."/>
            <person name="Vear F."/>
            <person name="Vautrin S."/>
            <person name="Crespi M."/>
            <person name="Mangin B."/>
            <person name="Burke J.M."/>
            <person name="Salse J."/>
            <person name="Munos S."/>
            <person name="Vincourt P."/>
            <person name="Rieseberg L.H."/>
            <person name="Langlade N.B."/>
        </authorList>
    </citation>
    <scope>NUCLEOTIDE SEQUENCE</scope>
    <source>
        <tissue evidence="1">Leaves</tissue>
    </source>
</reference>
<reference evidence="1" key="2">
    <citation type="submission" date="2020-06" db="EMBL/GenBank/DDBJ databases">
        <title>Helianthus annuus Genome sequencing and assembly Release 2.</title>
        <authorList>
            <person name="Gouzy J."/>
            <person name="Langlade N."/>
            <person name="Munos S."/>
        </authorList>
    </citation>
    <scope>NUCLEOTIDE SEQUENCE</scope>
    <source>
        <tissue evidence="1">Leaves</tissue>
    </source>
</reference>
<evidence type="ECO:0000313" key="2">
    <source>
        <dbReference type="Proteomes" id="UP000215914"/>
    </source>
</evidence>
<keyword evidence="2" id="KW-1185">Reference proteome</keyword>
<organism evidence="1 2">
    <name type="scientific">Helianthus annuus</name>
    <name type="common">Common sunflower</name>
    <dbReference type="NCBI Taxonomy" id="4232"/>
    <lineage>
        <taxon>Eukaryota</taxon>
        <taxon>Viridiplantae</taxon>
        <taxon>Streptophyta</taxon>
        <taxon>Embryophyta</taxon>
        <taxon>Tracheophyta</taxon>
        <taxon>Spermatophyta</taxon>
        <taxon>Magnoliopsida</taxon>
        <taxon>eudicotyledons</taxon>
        <taxon>Gunneridae</taxon>
        <taxon>Pentapetalae</taxon>
        <taxon>asterids</taxon>
        <taxon>campanulids</taxon>
        <taxon>Asterales</taxon>
        <taxon>Asteraceae</taxon>
        <taxon>Asteroideae</taxon>
        <taxon>Heliantheae alliance</taxon>
        <taxon>Heliantheae</taxon>
        <taxon>Helianthus</taxon>
    </lineage>
</organism>